<dbReference type="AlphaFoldDB" id="A0A1H7DZ16"/>
<dbReference type="EMBL" id="FNYD01000013">
    <property type="protein sequence ID" value="SEK04570.1"/>
    <property type="molecule type" value="Genomic_DNA"/>
</dbReference>
<keyword evidence="2" id="KW-1185">Reference proteome</keyword>
<gene>
    <name evidence="1" type="ORF">SAMN05444007_11354</name>
</gene>
<evidence type="ECO:0000313" key="1">
    <source>
        <dbReference type="EMBL" id="SEK04570.1"/>
    </source>
</evidence>
<dbReference type="RefSeq" id="WP_177175497.1">
    <property type="nucleotide sequence ID" value="NZ_FNYD01000013.1"/>
</dbReference>
<organism evidence="1 2">
    <name type="scientific">Cribrihabitans marinus</name>
    <dbReference type="NCBI Taxonomy" id="1227549"/>
    <lineage>
        <taxon>Bacteria</taxon>
        <taxon>Pseudomonadati</taxon>
        <taxon>Pseudomonadota</taxon>
        <taxon>Alphaproteobacteria</taxon>
        <taxon>Rhodobacterales</taxon>
        <taxon>Paracoccaceae</taxon>
        <taxon>Cribrihabitans</taxon>
    </lineage>
</organism>
<evidence type="ECO:0000313" key="2">
    <source>
        <dbReference type="Proteomes" id="UP000199379"/>
    </source>
</evidence>
<protein>
    <submittedName>
        <fullName evidence="1">Uncharacterized protein</fullName>
    </submittedName>
</protein>
<proteinExistence type="predicted"/>
<accession>A0A1H7DZ16</accession>
<name>A0A1H7DZ16_9RHOB</name>
<sequence>MYEMARAMGMTSARRLRRDLDARSMVLRRETEETVMNKYYLEMPLEDLCAKTLFELEAASEGLLSADIAGSAHDRATMARWAARVSGDGGLRAGVSKTITPILALLENQLGEETTGYWNVFEGHPDTEDGPVGTVVRMRIVTDRGERIRDWHDRLRRLRHMLQVAEARLGAERAVNRRMAL</sequence>
<dbReference type="Proteomes" id="UP000199379">
    <property type="component" value="Unassembled WGS sequence"/>
</dbReference>
<reference evidence="1 2" key="1">
    <citation type="submission" date="2016-10" db="EMBL/GenBank/DDBJ databases">
        <authorList>
            <person name="de Groot N.N."/>
        </authorList>
    </citation>
    <scope>NUCLEOTIDE SEQUENCE [LARGE SCALE GENOMIC DNA]</scope>
    <source>
        <strain evidence="1 2">DSM 29340</strain>
    </source>
</reference>